<organism evidence="2 3">
    <name type="scientific">Sporothrix curviconia</name>
    <dbReference type="NCBI Taxonomy" id="1260050"/>
    <lineage>
        <taxon>Eukaryota</taxon>
        <taxon>Fungi</taxon>
        <taxon>Dikarya</taxon>
        <taxon>Ascomycota</taxon>
        <taxon>Pezizomycotina</taxon>
        <taxon>Sordariomycetes</taxon>
        <taxon>Sordariomycetidae</taxon>
        <taxon>Ophiostomatales</taxon>
        <taxon>Ophiostomataceae</taxon>
        <taxon>Sporothrix</taxon>
    </lineage>
</organism>
<accession>A0ABP0B6K3</accession>
<evidence type="ECO:0000313" key="2">
    <source>
        <dbReference type="EMBL" id="CAK7214925.1"/>
    </source>
</evidence>
<evidence type="ECO:0000256" key="1">
    <source>
        <dbReference type="SAM" id="SignalP"/>
    </source>
</evidence>
<dbReference type="Proteomes" id="UP001642405">
    <property type="component" value="Unassembled WGS sequence"/>
</dbReference>
<keyword evidence="3" id="KW-1185">Reference proteome</keyword>
<name>A0ABP0B6K3_9PEZI</name>
<feature type="chain" id="PRO_5046965917" evidence="1">
    <location>
        <begin position="22"/>
        <end position="285"/>
    </location>
</feature>
<evidence type="ECO:0000313" key="3">
    <source>
        <dbReference type="Proteomes" id="UP001642405"/>
    </source>
</evidence>
<dbReference type="PROSITE" id="PS51257">
    <property type="entry name" value="PROKAR_LIPOPROTEIN"/>
    <property type="match status" value="1"/>
</dbReference>
<sequence>MKSSVLAVLAVSASGVASSACRPNDNGLYSCFLSSVNQAATYCSTAASVFLTASTTVTFIEPTQYVEVVESATSTAVATVSSLRITGTSYDYTSADTWSTTTIDEGFKFVKRGADGQLKAYIPEPTLKARGASAALPAPTDVVTIKALKHIPSTSLVCTTPQSTTTATSTLTLAKNKRHQRSLGQRIGTAGSGSEPACVEAINPADEVLTSVCAVFVSSYGTTPSPVTETIVLPTVTLTSGSTTATAVVSSTSTKVVLTVVEVTGVSTTTVTTCTPAIKTFIAIA</sequence>
<protein>
    <submittedName>
        <fullName evidence="2">Uncharacterized protein</fullName>
    </submittedName>
</protein>
<proteinExistence type="predicted"/>
<dbReference type="EMBL" id="CAWUHB010000009">
    <property type="protein sequence ID" value="CAK7214925.1"/>
    <property type="molecule type" value="Genomic_DNA"/>
</dbReference>
<feature type="signal peptide" evidence="1">
    <location>
        <begin position="1"/>
        <end position="21"/>
    </location>
</feature>
<comment type="caution">
    <text evidence="2">The sequence shown here is derived from an EMBL/GenBank/DDBJ whole genome shotgun (WGS) entry which is preliminary data.</text>
</comment>
<gene>
    <name evidence="2" type="ORF">SCUCBS95973_002302</name>
</gene>
<reference evidence="2 3" key="1">
    <citation type="submission" date="2024-01" db="EMBL/GenBank/DDBJ databases">
        <authorList>
            <person name="Allen C."/>
            <person name="Tagirdzhanova G."/>
        </authorList>
    </citation>
    <scope>NUCLEOTIDE SEQUENCE [LARGE SCALE GENOMIC DNA]</scope>
</reference>
<keyword evidence="1" id="KW-0732">Signal</keyword>